<dbReference type="Gene3D" id="1.10.8.60">
    <property type="match status" value="1"/>
</dbReference>
<feature type="domain" description="Sigma-54 factor interaction" evidence="6">
    <location>
        <begin position="253"/>
        <end position="481"/>
    </location>
</feature>
<dbReference type="GO" id="GO:0006355">
    <property type="term" value="P:regulation of DNA-templated transcription"/>
    <property type="evidence" value="ECO:0007669"/>
    <property type="project" value="InterPro"/>
</dbReference>
<keyword evidence="2" id="KW-0067">ATP-binding</keyword>
<dbReference type="GO" id="GO:0005524">
    <property type="term" value="F:ATP binding"/>
    <property type="evidence" value="ECO:0007669"/>
    <property type="project" value="UniProtKB-KW"/>
</dbReference>
<organism evidence="8 9">
    <name type="scientific">Scopulibacillus darangshiensis</name>
    <dbReference type="NCBI Taxonomy" id="442528"/>
    <lineage>
        <taxon>Bacteria</taxon>
        <taxon>Bacillati</taxon>
        <taxon>Bacillota</taxon>
        <taxon>Bacilli</taxon>
        <taxon>Bacillales</taxon>
        <taxon>Sporolactobacillaceae</taxon>
        <taxon>Scopulibacillus</taxon>
    </lineage>
</organism>
<dbReference type="InterPro" id="IPR025944">
    <property type="entry name" value="Sigma_54_int_dom_CS"/>
</dbReference>
<dbReference type="Pfam" id="PF02954">
    <property type="entry name" value="HTH_8"/>
    <property type="match status" value="1"/>
</dbReference>
<feature type="coiled-coil region" evidence="5">
    <location>
        <begin position="90"/>
        <end position="143"/>
    </location>
</feature>
<evidence type="ECO:0000256" key="5">
    <source>
        <dbReference type="SAM" id="Coils"/>
    </source>
</evidence>
<keyword evidence="1" id="KW-0547">Nucleotide-binding</keyword>
<dbReference type="SUPFAM" id="SSF55785">
    <property type="entry name" value="PYP-like sensor domain (PAS domain)"/>
    <property type="match status" value="1"/>
</dbReference>
<keyword evidence="9" id="KW-1185">Reference proteome</keyword>
<dbReference type="PANTHER" id="PTHR32071:SF74">
    <property type="entry name" value="TRANSCRIPTIONAL ACTIVATOR ROCR"/>
    <property type="match status" value="1"/>
</dbReference>
<keyword evidence="3" id="KW-0805">Transcription regulation</keyword>
<dbReference type="Proteomes" id="UP000295416">
    <property type="component" value="Unassembled WGS sequence"/>
</dbReference>
<accession>A0A4R2NI39</accession>
<dbReference type="Gene3D" id="3.40.50.300">
    <property type="entry name" value="P-loop containing nucleotide triphosphate hydrolases"/>
    <property type="match status" value="1"/>
</dbReference>
<dbReference type="Pfam" id="PF00158">
    <property type="entry name" value="Sigma54_activat"/>
    <property type="match status" value="1"/>
</dbReference>
<reference evidence="8 9" key="1">
    <citation type="submission" date="2019-03" db="EMBL/GenBank/DDBJ databases">
        <title>Genomic Encyclopedia of Type Strains, Phase IV (KMG-IV): sequencing the most valuable type-strain genomes for metagenomic binning, comparative biology and taxonomic classification.</title>
        <authorList>
            <person name="Goeker M."/>
        </authorList>
    </citation>
    <scope>NUCLEOTIDE SEQUENCE [LARGE SCALE GENOMIC DNA]</scope>
    <source>
        <strain evidence="8 9">DSM 19377</strain>
    </source>
</reference>
<dbReference type="RefSeq" id="WP_132747877.1">
    <property type="nucleotide sequence ID" value="NZ_SLXK01000046.1"/>
</dbReference>
<dbReference type="GO" id="GO:0043565">
    <property type="term" value="F:sequence-specific DNA binding"/>
    <property type="evidence" value="ECO:0007669"/>
    <property type="project" value="InterPro"/>
</dbReference>
<dbReference type="InterPro" id="IPR002197">
    <property type="entry name" value="HTH_Fis"/>
</dbReference>
<dbReference type="CDD" id="cd00009">
    <property type="entry name" value="AAA"/>
    <property type="match status" value="1"/>
</dbReference>
<dbReference type="Gene3D" id="3.30.450.20">
    <property type="entry name" value="PAS domain"/>
    <property type="match status" value="1"/>
</dbReference>
<dbReference type="PROSITE" id="PS00675">
    <property type="entry name" value="SIGMA54_INTERACT_1"/>
    <property type="match status" value="1"/>
</dbReference>
<dbReference type="InterPro" id="IPR035965">
    <property type="entry name" value="PAS-like_dom_sf"/>
</dbReference>
<gene>
    <name evidence="8" type="ORF">EV207_14617</name>
</gene>
<dbReference type="Pfam" id="PF25601">
    <property type="entry name" value="AAA_lid_14"/>
    <property type="match status" value="1"/>
</dbReference>
<dbReference type="InterPro" id="IPR025662">
    <property type="entry name" value="Sigma_54_int_dom_ATP-bd_1"/>
</dbReference>
<evidence type="ECO:0000256" key="2">
    <source>
        <dbReference type="ARBA" id="ARBA00022840"/>
    </source>
</evidence>
<dbReference type="PROSITE" id="PS50112">
    <property type="entry name" value="PAS"/>
    <property type="match status" value="1"/>
</dbReference>
<dbReference type="InterPro" id="IPR003593">
    <property type="entry name" value="AAA+_ATPase"/>
</dbReference>
<evidence type="ECO:0000256" key="4">
    <source>
        <dbReference type="ARBA" id="ARBA00023163"/>
    </source>
</evidence>
<comment type="caution">
    <text evidence="8">The sequence shown here is derived from an EMBL/GenBank/DDBJ whole genome shotgun (WGS) entry which is preliminary data.</text>
</comment>
<dbReference type="FunFam" id="3.40.50.300:FF:000006">
    <property type="entry name" value="DNA-binding transcriptional regulator NtrC"/>
    <property type="match status" value="1"/>
</dbReference>
<keyword evidence="5" id="KW-0175">Coiled coil</keyword>
<dbReference type="Pfam" id="PF00989">
    <property type="entry name" value="PAS"/>
    <property type="match status" value="1"/>
</dbReference>
<proteinExistence type="predicted"/>
<dbReference type="SUPFAM" id="SSF46689">
    <property type="entry name" value="Homeodomain-like"/>
    <property type="match status" value="1"/>
</dbReference>
<dbReference type="InterPro" id="IPR027417">
    <property type="entry name" value="P-loop_NTPase"/>
</dbReference>
<dbReference type="PROSITE" id="PS00688">
    <property type="entry name" value="SIGMA54_INTERACT_3"/>
    <property type="match status" value="1"/>
</dbReference>
<dbReference type="InterPro" id="IPR000014">
    <property type="entry name" value="PAS"/>
</dbReference>
<dbReference type="InterPro" id="IPR013767">
    <property type="entry name" value="PAS_fold"/>
</dbReference>
<dbReference type="CDD" id="cd00130">
    <property type="entry name" value="PAS"/>
    <property type="match status" value="1"/>
</dbReference>
<dbReference type="PANTHER" id="PTHR32071">
    <property type="entry name" value="TRANSCRIPTIONAL REGULATORY PROTEIN"/>
    <property type="match status" value="1"/>
</dbReference>
<feature type="domain" description="PAS" evidence="7">
    <location>
        <begin position="103"/>
        <end position="148"/>
    </location>
</feature>
<evidence type="ECO:0000259" key="7">
    <source>
        <dbReference type="PROSITE" id="PS50112"/>
    </source>
</evidence>
<keyword evidence="4" id="KW-0804">Transcription</keyword>
<evidence type="ECO:0000313" key="8">
    <source>
        <dbReference type="EMBL" id="TCP21067.1"/>
    </source>
</evidence>
<dbReference type="PROSITE" id="PS50045">
    <property type="entry name" value="SIGMA54_INTERACT_4"/>
    <property type="match status" value="1"/>
</dbReference>
<dbReference type="InterPro" id="IPR002078">
    <property type="entry name" value="Sigma_54_int"/>
</dbReference>
<sequence length="569" mass="64541">MMAAAIGSILIDFAGGVVIFDEDKRVTWVGGKIDDSFSPKNGQSFANVFGLEERDMPHNKKTIVTASGKIFLLRKKSFTLPDIRLTIIMLDDLTDVVSNKEARLACLEKIVDTLNDGIVMSDHEGKIALYNKAEEKLENLEASKVKGQYLWDAYNYGKPALSEHRQVFQSQKPVIGDYQAHAHINGIPQYVRYSTYPIIRHGKTIAVFSVSTNDTKLKKLLHETLELKRKMLTLDEENKMEHSNGTNYTFDNIKGNSKVLKNLIKEAQNVAVHNTDVLIVGETGTGKELFAQSIHNHSEKIKHPFVAVNCAAIPESLLESTLFGTVKGAYTGAVNQKGLFEYAQAGTLFLDEINSMPMSLQSKLMRVLEEKKIRRLGTNEITPVHCTIISASNEDPQELMTFNKMRSDLYYRIARITIAIPPLRERKDDITSLINVFIHRYNLSFNKDIQGISDQLNHVFLHYSWPGNIRELEHVIENLMINAEENDHLLDISHLPSYLRSTFINDDKQNLKKKRGRRPLKTAVASAEEEYIRDALEKAGWNITKAAKNLGTTRQNIQYHMKKFDLKKP</sequence>
<evidence type="ECO:0000313" key="9">
    <source>
        <dbReference type="Proteomes" id="UP000295416"/>
    </source>
</evidence>
<dbReference type="InterPro" id="IPR058031">
    <property type="entry name" value="AAA_lid_NorR"/>
</dbReference>
<dbReference type="SUPFAM" id="SSF52540">
    <property type="entry name" value="P-loop containing nucleoside triphosphate hydrolases"/>
    <property type="match status" value="1"/>
</dbReference>
<evidence type="ECO:0000256" key="1">
    <source>
        <dbReference type="ARBA" id="ARBA00022741"/>
    </source>
</evidence>
<dbReference type="AlphaFoldDB" id="A0A4R2NI39"/>
<dbReference type="Gene3D" id="1.10.10.60">
    <property type="entry name" value="Homeodomain-like"/>
    <property type="match status" value="1"/>
</dbReference>
<protein>
    <submittedName>
        <fullName evidence="8">Arginine utilization regulatory protein</fullName>
    </submittedName>
</protein>
<dbReference type="PRINTS" id="PR01590">
    <property type="entry name" value="HTHFIS"/>
</dbReference>
<dbReference type="SMART" id="SM00382">
    <property type="entry name" value="AAA"/>
    <property type="match status" value="1"/>
</dbReference>
<dbReference type="OrthoDB" id="9771372at2"/>
<name>A0A4R2NI39_9BACL</name>
<evidence type="ECO:0000259" key="6">
    <source>
        <dbReference type="PROSITE" id="PS50045"/>
    </source>
</evidence>
<dbReference type="InterPro" id="IPR009057">
    <property type="entry name" value="Homeodomain-like_sf"/>
</dbReference>
<evidence type="ECO:0000256" key="3">
    <source>
        <dbReference type="ARBA" id="ARBA00023015"/>
    </source>
</evidence>
<dbReference type="EMBL" id="SLXK01000046">
    <property type="protein sequence ID" value="TCP21067.1"/>
    <property type="molecule type" value="Genomic_DNA"/>
</dbReference>